<name>A0A0U1L3S2_9FIRM</name>
<dbReference type="Proteomes" id="UP000049855">
    <property type="component" value="Unassembled WGS sequence"/>
</dbReference>
<evidence type="ECO:0000313" key="1">
    <source>
        <dbReference type="EMBL" id="CQR74357.1"/>
    </source>
</evidence>
<sequence>MGLPTFAYFLHTNLRSTLLKHCYVDNPVSLTGLDRQNLRATTIEHRLNIMEKCDKIFVFF</sequence>
<reference evidence="2" key="1">
    <citation type="submission" date="2015-03" db="EMBL/GenBank/DDBJ databases">
        <authorList>
            <person name="Nijsse Bart"/>
        </authorList>
    </citation>
    <scope>NUCLEOTIDE SEQUENCE [LARGE SCALE GENOMIC DNA]</scope>
</reference>
<dbReference type="EMBL" id="CTRP01000014">
    <property type="protein sequence ID" value="CQR74357.1"/>
    <property type="molecule type" value="Genomic_DNA"/>
</dbReference>
<proteinExistence type="predicted"/>
<evidence type="ECO:0000313" key="2">
    <source>
        <dbReference type="Proteomes" id="UP000049855"/>
    </source>
</evidence>
<dbReference type="AlphaFoldDB" id="A0A0U1L3S2"/>
<accession>A0A0U1L3S2</accession>
<gene>
    <name evidence="1" type="ORF">SpAn4DRAFT_0819</name>
</gene>
<protein>
    <submittedName>
        <fullName evidence="1">Uncharacterized protein</fullName>
    </submittedName>
</protein>
<organism evidence="1 2">
    <name type="scientific">Sporomusa ovata</name>
    <dbReference type="NCBI Taxonomy" id="2378"/>
    <lineage>
        <taxon>Bacteria</taxon>
        <taxon>Bacillati</taxon>
        <taxon>Bacillota</taxon>
        <taxon>Negativicutes</taxon>
        <taxon>Selenomonadales</taxon>
        <taxon>Sporomusaceae</taxon>
        <taxon>Sporomusa</taxon>
    </lineage>
</organism>
<keyword evidence="2" id="KW-1185">Reference proteome</keyword>